<dbReference type="Gene3D" id="2.60.120.620">
    <property type="entry name" value="q2cbj1_9rhob like domain"/>
    <property type="match status" value="1"/>
</dbReference>
<dbReference type="Proteomes" id="UP001273935">
    <property type="component" value="Unassembled WGS sequence"/>
</dbReference>
<dbReference type="InterPro" id="IPR005123">
    <property type="entry name" value="Oxoglu/Fe-dep_dioxygenase_dom"/>
</dbReference>
<evidence type="ECO:0000256" key="3">
    <source>
        <dbReference type="ARBA" id="ARBA00022896"/>
    </source>
</evidence>
<dbReference type="InterPro" id="IPR045054">
    <property type="entry name" value="P4HA-like"/>
</dbReference>
<dbReference type="PANTHER" id="PTHR10869:SF236">
    <property type="entry name" value="PROLYL 4-HYDROXYLASE ALPHA SUBUNIT DOMAIN-CONTAINING PROTEIN"/>
    <property type="match status" value="1"/>
</dbReference>
<dbReference type="EMBL" id="JAWJUL010000010">
    <property type="protein sequence ID" value="MDV3438610.1"/>
    <property type="molecule type" value="Genomic_DNA"/>
</dbReference>
<evidence type="ECO:0000313" key="10">
    <source>
        <dbReference type="Proteomes" id="UP000461288"/>
    </source>
</evidence>
<accession>A0A7X3KWB8</accession>
<sequence length="194" mass="22142">MEKTDLGGMRFLIHGFLSPDECQGHIHASEALGYEEAAIQTRDGGQAMNKAIRNNDRILFDDPALAQRLLERARPWLPDCLDNEWQLVGLNERFRFYRYTPEQYFKWHRDGAFQRSPSEISQLTLLIYLNDNYQGGATQLRDEADIRPETGMALVFPHRVMHQGSPITAGVKYVLRTDVMYRRIEAGATPTGGA</sequence>
<feature type="domain" description="Fe2OG dioxygenase" evidence="7">
    <location>
        <begin position="89"/>
        <end position="181"/>
    </location>
</feature>
<dbReference type="AlphaFoldDB" id="A0A7X3KWB8"/>
<dbReference type="SMART" id="SM00702">
    <property type="entry name" value="P4Hc"/>
    <property type="match status" value="1"/>
</dbReference>
<evidence type="ECO:0000256" key="5">
    <source>
        <dbReference type="ARBA" id="ARBA00023002"/>
    </source>
</evidence>
<evidence type="ECO:0000313" key="8">
    <source>
        <dbReference type="EMBL" id="MDV3438610.1"/>
    </source>
</evidence>
<dbReference type="PANTHER" id="PTHR10869">
    <property type="entry name" value="PROLYL 4-HYDROXYLASE ALPHA SUBUNIT"/>
    <property type="match status" value="1"/>
</dbReference>
<dbReference type="InterPro" id="IPR044862">
    <property type="entry name" value="Pro_4_hyd_alph_FE2OG_OXY"/>
</dbReference>
<dbReference type="GO" id="GO:0031418">
    <property type="term" value="F:L-ascorbic acid binding"/>
    <property type="evidence" value="ECO:0007669"/>
    <property type="project" value="UniProtKB-KW"/>
</dbReference>
<keyword evidence="4" id="KW-0223">Dioxygenase</keyword>
<keyword evidence="6" id="KW-0408">Iron</keyword>
<proteinExistence type="predicted"/>
<dbReference type="InterPro" id="IPR006620">
    <property type="entry name" value="Pro_4_hyd_alph"/>
</dbReference>
<evidence type="ECO:0000256" key="2">
    <source>
        <dbReference type="ARBA" id="ARBA00022723"/>
    </source>
</evidence>
<reference evidence="8 11" key="2">
    <citation type="submission" date="2023-10" db="EMBL/GenBank/DDBJ databases">
        <title>Pseudomonas otitidis isolated from a paediatric patient with cystic fibrosis in Chile.</title>
        <authorList>
            <person name="Amsteins-Romero L."/>
            <person name="Opazo-Capurro A."/>
            <person name="Matus-Kohler M."/>
            <person name="Gonzalez-Rocha G."/>
        </authorList>
    </citation>
    <scope>NUCLEOTIDE SEQUENCE [LARGE SCALE GENOMIC DNA]</scope>
    <source>
        <strain evidence="8 11">P-714</strain>
    </source>
</reference>
<organism evidence="9 10">
    <name type="scientific">Metapseudomonas otitidis</name>
    <dbReference type="NCBI Taxonomy" id="319939"/>
    <lineage>
        <taxon>Bacteria</taxon>
        <taxon>Pseudomonadati</taxon>
        <taxon>Pseudomonadota</taxon>
        <taxon>Gammaproteobacteria</taxon>
        <taxon>Pseudomonadales</taxon>
        <taxon>Pseudomonadaceae</taxon>
        <taxon>Metapseudomonas</taxon>
    </lineage>
</organism>
<dbReference type="GO" id="GO:0005506">
    <property type="term" value="F:iron ion binding"/>
    <property type="evidence" value="ECO:0007669"/>
    <property type="project" value="InterPro"/>
</dbReference>
<protein>
    <submittedName>
        <fullName evidence="8">2OG-Fe(II) oxygenase</fullName>
        <ecNumber evidence="8">1.14.11.-</ecNumber>
    </submittedName>
    <submittedName>
        <fullName evidence="9">Iron-regulated protein</fullName>
    </submittedName>
</protein>
<evidence type="ECO:0000259" key="7">
    <source>
        <dbReference type="PROSITE" id="PS51471"/>
    </source>
</evidence>
<dbReference type="GO" id="GO:0004656">
    <property type="term" value="F:procollagen-proline 4-dioxygenase activity"/>
    <property type="evidence" value="ECO:0007669"/>
    <property type="project" value="TreeGrafter"/>
</dbReference>
<keyword evidence="11" id="KW-1185">Reference proteome</keyword>
<dbReference type="EMBL" id="WTFN01000065">
    <property type="protein sequence ID" value="MWK58609.1"/>
    <property type="molecule type" value="Genomic_DNA"/>
</dbReference>
<evidence type="ECO:0000313" key="9">
    <source>
        <dbReference type="EMBL" id="MWK58609.1"/>
    </source>
</evidence>
<evidence type="ECO:0000256" key="1">
    <source>
        <dbReference type="ARBA" id="ARBA00001961"/>
    </source>
</evidence>
<dbReference type="SUPFAM" id="SSF51197">
    <property type="entry name" value="Clavaminate synthase-like"/>
    <property type="match status" value="1"/>
</dbReference>
<evidence type="ECO:0000256" key="4">
    <source>
        <dbReference type="ARBA" id="ARBA00022964"/>
    </source>
</evidence>
<dbReference type="Pfam" id="PF13640">
    <property type="entry name" value="2OG-FeII_Oxy_3"/>
    <property type="match status" value="1"/>
</dbReference>
<name>A0A7X3KWB8_9GAMM</name>
<keyword evidence="5 8" id="KW-0560">Oxidoreductase</keyword>
<dbReference type="Proteomes" id="UP000461288">
    <property type="component" value="Unassembled WGS sequence"/>
</dbReference>
<comment type="cofactor">
    <cofactor evidence="1">
        <name>L-ascorbate</name>
        <dbReference type="ChEBI" id="CHEBI:38290"/>
    </cofactor>
</comment>
<reference evidence="9 10" key="1">
    <citation type="submission" date="2019-12" db="EMBL/GenBank/DDBJ databases">
        <title>Draft genome sequence of Pseudomonas otitidis recovered from a chicken carcass.</title>
        <authorList>
            <person name="Vieira T.R."/>
            <person name="Oliviera E.F.C."/>
            <person name="Silva N.M.V."/>
            <person name="Sambrano G.E."/>
            <person name="Cibulski S.P."/>
            <person name="Cardoso M.R.I."/>
        </authorList>
    </citation>
    <scope>NUCLEOTIDE SEQUENCE [LARGE SCALE GENOMIC DNA]</scope>
    <source>
        <strain evidence="9 10">25_K</strain>
    </source>
</reference>
<dbReference type="EC" id="1.14.11.-" evidence="8"/>
<dbReference type="PROSITE" id="PS51471">
    <property type="entry name" value="FE2OG_OXY"/>
    <property type="match status" value="1"/>
</dbReference>
<keyword evidence="3" id="KW-0847">Vitamin C</keyword>
<comment type="caution">
    <text evidence="9">The sequence shown here is derived from an EMBL/GenBank/DDBJ whole genome shotgun (WGS) entry which is preliminary data.</text>
</comment>
<keyword evidence="2" id="KW-0479">Metal-binding</keyword>
<dbReference type="RefSeq" id="WP_142011290.1">
    <property type="nucleotide sequence ID" value="NZ_CP082244.1"/>
</dbReference>
<evidence type="ECO:0000256" key="6">
    <source>
        <dbReference type="ARBA" id="ARBA00023004"/>
    </source>
</evidence>
<evidence type="ECO:0000313" key="11">
    <source>
        <dbReference type="Proteomes" id="UP001273935"/>
    </source>
</evidence>
<gene>
    <name evidence="9" type="ORF">GO594_21725</name>
    <name evidence="8" type="ORF">R0G64_04075</name>
</gene>